<evidence type="ECO:0000313" key="2">
    <source>
        <dbReference type="Proteomes" id="UP000231693"/>
    </source>
</evidence>
<dbReference type="OrthoDB" id="5148785at2"/>
<dbReference type="Proteomes" id="UP000231693">
    <property type="component" value="Unassembled WGS sequence"/>
</dbReference>
<proteinExistence type="predicted"/>
<reference evidence="1 2" key="1">
    <citation type="submission" date="2017-11" db="EMBL/GenBank/DDBJ databases">
        <title>Genomic Encyclopedia of Archaeal and Bacterial Type Strains, Phase II (KMG-II): From Individual Species to Whole Genera.</title>
        <authorList>
            <person name="Goeker M."/>
        </authorList>
    </citation>
    <scope>NUCLEOTIDE SEQUENCE [LARGE SCALE GENOMIC DNA]</scope>
    <source>
        <strain evidence="1 2">DSM 25478</strain>
    </source>
</reference>
<dbReference type="AlphaFoldDB" id="A0A2M9D0Z7"/>
<protein>
    <submittedName>
        <fullName evidence="1">Uncharacterized protein</fullName>
    </submittedName>
</protein>
<name>A0A2M9D0Z7_9CELL</name>
<gene>
    <name evidence="1" type="ORF">CLV28_1102</name>
</gene>
<accession>A0A2M9D0Z7</accession>
<dbReference type="RefSeq" id="WP_100422176.1">
    <property type="nucleotide sequence ID" value="NZ_BOOX01000010.1"/>
</dbReference>
<dbReference type="EMBL" id="PGFE01000001">
    <property type="protein sequence ID" value="PJJ77876.1"/>
    <property type="molecule type" value="Genomic_DNA"/>
</dbReference>
<sequence>MTLTTTPSHEQVRRALMWALAHDRETLLWHRHQRATAPTSALRARADAAIVQRWLERDCVPA</sequence>
<comment type="caution">
    <text evidence="1">The sequence shown here is derived from an EMBL/GenBank/DDBJ whole genome shotgun (WGS) entry which is preliminary data.</text>
</comment>
<evidence type="ECO:0000313" key="1">
    <source>
        <dbReference type="EMBL" id="PJJ77876.1"/>
    </source>
</evidence>
<organism evidence="1 2">
    <name type="scientific">Sediminihabitans luteus</name>
    <dbReference type="NCBI Taxonomy" id="1138585"/>
    <lineage>
        <taxon>Bacteria</taxon>
        <taxon>Bacillati</taxon>
        <taxon>Actinomycetota</taxon>
        <taxon>Actinomycetes</taxon>
        <taxon>Micrococcales</taxon>
        <taxon>Cellulomonadaceae</taxon>
        <taxon>Sediminihabitans</taxon>
    </lineage>
</organism>
<keyword evidence="2" id="KW-1185">Reference proteome</keyword>